<feature type="domain" description="Arrestin-like N-terminal" evidence="1">
    <location>
        <begin position="34"/>
        <end position="139"/>
    </location>
</feature>
<dbReference type="Pfam" id="PF00339">
    <property type="entry name" value="Arrestin_N"/>
    <property type="match status" value="1"/>
</dbReference>
<dbReference type="Gene3D" id="2.60.40.640">
    <property type="match status" value="1"/>
</dbReference>
<keyword evidence="3" id="KW-1185">Reference proteome</keyword>
<proteinExistence type="predicted"/>
<dbReference type="EMBL" id="LSSN01002892">
    <property type="protein sequence ID" value="OMJ14815.1"/>
    <property type="molecule type" value="Genomic_DNA"/>
</dbReference>
<accession>A0A1R1XJK8</accession>
<comment type="caution">
    <text evidence="2">The sequence shown here is derived from an EMBL/GenBank/DDBJ whole genome shotgun (WGS) entry which is preliminary data.</text>
</comment>
<dbReference type="OrthoDB" id="5544098at2759"/>
<evidence type="ECO:0000313" key="2">
    <source>
        <dbReference type="EMBL" id="OMJ14815.1"/>
    </source>
</evidence>
<organism evidence="2 3">
    <name type="scientific">Smittium culicis</name>
    <dbReference type="NCBI Taxonomy" id="133412"/>
    <lineage>
        <taxon>Eukaryota</taxon>
        <taxon>Fungi</taxon>
        <taxon>Fungi incertae sedis</taxon>
        <taxon>Zoopagomycota</taxon>
        <taxon>Kickxellomycotina</taxon>
        <taxon>Harpellomycetes</taxon>
        <taxon>Harpellales</taxon>
        <taxon>Legeriomycetaceae</taxon>
        <taxon>Smittium</taxon>
    </lineage>
</organism>
<protein>
    <recommendedName>
        <fullName evidence="1">Arrestin-like N-terminal domain-containing protein</fullName>
    </recommendedName>
</protein>
<evidence type="ECO:0000259" key="1">
    <source>
        <dbReference type="Pfam" id="PF00339"/>
    </source>
</evidence>
<dbReference type="InterPro" id="IPR014752">
    <property type="entry name" value="Arrestin-like_C"/>
</dbReference>
<dbReference type="InterPro" id="IPR011021">
    <property type="entry name" value="Arrestin-like_N"/>
</dbReference>
<name>A0A1R1XJK8_9FUNG</name>
<dbReference type="Proteomes" id="UP000187283">
    <property type="component" value="Unassembled WGS sequence"/>
</dbReference>
<dbReference type="AlphaFoldDB" id="A0A1R1XJK8"/>
<evidence type="ECO:0000313" key="3">
    <source>
        <dbReference type="Proteomes" id="UP000187283"/>
    </source>
</evidence>
<gene>
    <name evidence="2" type="ORF">AYI70_g7663</name>
</gene>
<sequence length="410" mass="45887">MFKNYTNSNFSLTLVPDQSTVYLEPKKNGVSRTVIKGYVKLDVKIPAEIIDISVSLNLKKQVQWLNLSRIERITSEKNYKNSDLPITTIPVNSASQPIVPSGSYVYSFELWVPENLEPSVNSHKNFLNYYLQASVRSSSSKSGPYILSKLKSAFQESSVTKPIIIRLVPDEFSHDYTKAFYQQPTRYNIYNSDGVKVTLQLPSQYLSKNSCSPSSPFKATLLVSIDSKDQIDLKIKSAELSLTQKVIFNIPGVEKSPSLQSVFGHSKPTLVQKFLPFALKSQPNTQTETVTNDQCALNTPSYDSPKSDLFCEFISENAASLDLYNNPNAQNFSFTFSLPDFESEPIPSVETPSFNISHYLTSSFAISLSNSPKPILIATNSKIFAIPSWTQDYKYCLPLYENSSQDAILA</sequence>
<reference evidence="2 3" key="1">
    <citation type="submission" date="2017-01" db="EMBL/GenBank/DDBJ databases">
        <authorList>
            <person name="Mah S.A."/>
            <person name="Swanson W.J."/>
            <person name="Moy G.W."/>
            <person name="Vacquier V.D."/>
        </authorList>
    </citation>
    <scope>NUCLEOTIDE SEQUENCE [LARGE SCALE GENOMIC DNA]</scope>
    <source>
        <strain evidence="2 3">GSMNP</strain>
    </source>
</reference>